<dbReference type="GO" id="GO:0016460">
    <property type="term" value="C:myosin II complex"/>
    <property type="evidence" value="ECO:0007669"/>
    <property type="project" value="TreeGrafter"/>
</dbReference>
<keyword evidence="3" id="KW-0677">Repeat</keyword>
<dbReference type="PANTHER" id="PTHR23048">
    <property type="entry name" value="MYOSIN LIGHT CHAIN 1, 3"/>
    <property type="match status" value="1"/>
</dbReference>
<gene>
    <name evidence="5" type="ORF">LVIROSA_LOCUS12365</name>
</gene>
<dbReference type="Pfam" id="PF13499">
    <property type="entry name" value="EF-hand_7"/>
    <property type="match status" value="1"/>
</dbReference>
<dbReference type="Gene3D" id="1.10.238.10">
    <property type="entry name" value="EF-hand"/>
    <property type="match status" value="1"/>
</dbReference>
<accession>A0AAU9MFY8</accession>
<dbReference type="PANTHER" id="PTHR23048:SF52">
    <property type="entry name" value="CALCIUM-BINDING PROTEIN CML18-RELATED"/>
    <property type="match status" value="1"/>
</dbReference>
<sequence length="109" mass="12837">MSSLPEDQLNQLREIFTRFNLDKDESHTHLEVAALLRSLGLKPTREHIHKLFKNMDSDGCETVKFNELVSAMSSQMMNEDILINQHELLQIFQSFDRQNPLRRLSWQNP</sequence>
<evidence type="ECO:0000256" key="1">
    <source>
        <dbReference type="ARBA" id="ARBA00009763"/>
    </source>
</evidence>
<dbReference type="InterPro" id="IPR050230">
    <property type="entry name" value="CALM/Myosin/TropC-like"/>
</dbReference>
<evidence type="ECO:0000313" key="5">
    <source>
        <dbReference type="EMBL" id="CAH1425210.1"/>
    </source>
</evidence>
<evidence type="ECO:0000259" key="4">
    <source>
        <dbReference type="PROSITE" id="PS50222"/>
    </source>
</evidence>
<dbReference type="GO" id="GO:0005509">
    <property type="term" value="F:calcium ion binding"/>
    <property type="evidence" value="ECO:0007669"/>
    <property type="project" value="InterPro"/>
</dbReference>
<dbReference type="InterPro" id="IPR011992">
    <property type="entry name" value="EF-hand-dom_pair"/>
</dbReference>
<dbReference type="FunFam" id="1.10.238.10:FF:000178">
    <property type="entry name" value="Calmodulin-2 A"/>
    <property type="match status" value="1"/>
</dbReference>
<evidence type="ECO:0000313" key="6">
    <source>
        <dbReference type="Proteomes" id="UP001157418"/>
    </source>
</evidence>
<organism evidence="5 6">
    <name type="scientific">Lactuca virosa</name>
    <dbReference type="NCBI Taxonomy" id="75947"/>
    <lineage>
        <taxon>Eukaryota</taxon>
        <taxon>Viridiplantae</taxon>
        <taxon>Streptophyta</taxon>
        <taxon>Embryophyta</taxon>
        <taxon>Tracheophyta</taxon>
        <taxon>Spermatophyta</taxon>
        <taxon>Magnoliopsida</taxon>
        <taxon>eudicotyledons</taxon>
        <taxon>Gunneridae</taxon>
        <taxon>Pentapetalae</taxon>
        <taxon>asterids</taxon>
        <taxon>campanulids</taxon>
        <taxon>Asterales</taxon>
        <taxon>Asteraceae</taxon>
        <taxon>Cichorioideae</taxon>
        <taxon>Cichorieae</taxon>
        <taxon>Lactucinae</taxon>
        <taxon>Lactuca</taxon>
    </lineage>
</organism>
<proteinExistence type="inferred from homology"/>
<comment type="similarity">
    <text evidence="1">Belongs to the calmodulin family.</text>
</comment>
<dbReference type="InterPro" id="IPR002048">
    <property type="entry name" value="EF_hand_dom"/>
</dbReference>
<dbReference type="AlphaFoldDB" id="A0AAU9MFY8"/>
<dbReference type="PROSITE" id="PS50222">
    <property type="entry name" value="EF_HAND_2"/>
    <property type="match status" value="1"/>
</dbReference>
<dbReference type="SUPFAM" id="SSF47473">
    <property type="entry name" value="EF-hand"/>
    <property type="match status" value="1"/>
</dbReference>
<keyword evidence="2" id="KW-0488">Methylation</keyword>
<protein>
    <recommendedName>
        <fullName evidence="4">EF-hand domain-containing protein</fullName>
    </recommendedName>
</protein>
<reference evidence="5 6" key="1">
    <citation type="submission" date="2022-01" db="EMBL/GenBank/DDBJ databases">
        <authorList>
            <person name="Xiong W."/>
            <person name="Schranz E."/>
        </authorList>
    </citation>
    <scope>NUCLEOTIDE SEQUENCE [LARGE SCALE GENOMIC DNA]</scope>
</reference>
<keyword evidence="6" id="KW-1185">Reference proteome</keyword>
<dbReference type="CDD" id="cd00051">
    <property type="entry name" value="EFh"/>
    <property type="match status" value="1"/>
</dbReference>
<dbReference type="Proteomes" id="UP001157418">
    <property type="component" value="Unassembled WGS sequence"/>
</dbReference>
<evidence type="ECO:0000256" key="2">
    <source>
        <dbReference type="ARBA" id="ARBA00022481"/>
    </source>
</evidence>
<evidence type="ECO:0000256" key="3">
    <source>
        <dbReference type="ARBA" id="ARBA00022737"/>
    </source>
</evidence>
<feature type="domain" description="EF-hand" evidence="4">
    <location>
        <begin position="43"/>
        <end position="78"/>
    </location>
</feature>
<comment type="caution">
    <text evidence="5">The sequence shown here is derived from an EMBL/GenBank/DDBJ whole genome shotgun (WGS) entry which is preliminary data.</text>
</comment>
<name>A0AAU9MFY8_9ASTR</name>
<dbReference type="EMBL" id="CAKMRJ010002223">
    <property type="protein sequence ID" value="CAH1425210.1"/>
    <property type="molecule type" value="Genomic_DNA"/>
</dbReference>